<protein>
    <submittedName>
        <fullName evidence="1">11185_t:CDS:1</fullName>
    </submittedName>
</protein>
<feature type="non-terminal residue" evidence="1">
    <location>
        <position position="1"/>
    </location>
</feature>
<name>A0ABN7VU94_GIGMA</name>
<evidence type="ECO:0000313" key="1">
    <source>
        <dbReference type="EMBL" id="CAG8799395.1"/>
    </source>
</evidence>
<proteinExistence type="predicted"/>
<sequence length="340" mass="40328">NKSSEWIITNDKGIDVDIGNLFAKTITWNKIKALNYDHPTLSYIVDLTKLQEELLENIGPELYEKIACISHRYTLDIPVSFRDLFEKFYCDQKRWQYDDFEKINDDNRKLNFYIFMRDVCKHIFSLWDENIREAHCLEGTWNRLVLDSILNSITHKLVSYARKPDFWFLVEVAGTIQEVLLEETSGGPFVNDTDKFHTDRYKLFRFGHDAKIMMETKLISENAKYLSVVDYNKLQKRLCNINLFLIQAYSTKLRVFIMDQPEQPLCRVREIYNLKIPYQPVDKESVLQFIYSLWMTRLGLEELVKEINEIGREIQVKCQGPLKNFRVPMSNLEYPTFPSP</sequence>
<keyword evidence="2" id="KW-1185">Reference proteome</keyword>
<evidence type="ECO:0000313" key="2">
    <source>
        <dbReference type="Proteomes" id="UP000789901"/>
    </source>
</evidence>
<gene>
    <name evidence="1" type="ORF">GMARGA_LOCUS22781</name>
</gene>
<organism evidence="1 2">
    <name type="scientific">Gigaspora margarita</name>
    <dbReference type="NCBI Taxonomy" id="4874"/>
    <lineage>
        <taxon>Eukaryota</taxon>
        <taxon>Fungi</taxon>
        <taxon>Fungi incertae sedis</taxon>
        <taxon>Mucoromycota</taxon>
        <taxon>Glomeromycotina</taxon>
        <taxon>Glomeromycetes</taxon>
        <taxon>Diversisporales</taxon>
        <taxon>Gigasporaceae</taxon>
        <taxon>Gigaspora</taxon>
    </lineage>
</organism>
<reference evidence="1 2" key="1">
    <citation type="submission" date="2021-06" db="EMBL/GenBank/DDBJ databases">
        <authorList>
            <person name="Kallberg Y."/>
            <person name="Tangrot J."/>
            <person name="Rosling A."/>
        </authorList>
    </citation>
    <scope>NUCLEOTIDE SEQUENCE [LARGE SCALE GENOMIC DNA]</scope>
    <source>
        <strain evidence="1 2">120-4 pot B 10/14</strain>
    </source>
</reference>
<dbReference type="EMBL" id="CAJVQB010022368">
    <property type="protein sequence ID" value="CAG8799395.1"/>
    <property type="molecule type" value="Genomic_DNA"/>
</dbReference>
<accession>A0ABN7VU94</accession>
<comment type="caution">
    <text evidence="1">The sequence shown here is derived from an EMBL/GenBank/DDBJ whole genome shotgun (WGS) entry which is preliminary data.</text>
</comment>
<dbReference type="Proteomes" id="UP000789901">
    <property type="component" value="Unassembled WGS sequence"/>
</dbReference>